<feature type="compositionally biased region" description="Basic and acidic residues" evidence="10">
    <location>
        <begin position="24"/>
        <end position="44"/>
    </location>
</feature>
<name>A0ABN7AHN5_9HEMI</name>
<dbReference type="InterPro" id="IPR013083">
    <property type="entry name" value="Znf_RING/FYVE/PHD"/>
</dbReference>
<dbReference type="SMART" id="SM00233">
    <property type="entry name" value="PH"/>
    <property type="match status" value="2"/>
</dbReference>
<keyword evidence="6" id="KW-0862">Zinc</keyword>
<dbReference type="PROSITE" id="PS50178">
    <property type="entry name" value="ZF_FYVE"/>
    <property type="match status" value="1"/>
</dbReference>
<evidence type="ECO:0000256" key="6">
    <source>
        <dbReference type="ARBA" id="ARBA00022833"/>
    </source>
</evidence>
<dbReference type="InterPro" id="IPR001849">
    <property type="entry name" value="PH_domain"/>
</dbReference>
<dbReference type="Proteomes" id="UP001307889">
    <property type="component" value="Chromosome 2"/>
</dbReference>
<keyword evidence="2" id="KW-0963">Cytoplasm</keyword>
<evidence type="ECO:0000256" key="7">
    <source>
        <dbReference type="ARBA" id="ARBA00023212"/>
    </source>
</evidence>
<dbReference type="InterPro" id="IPR000306">
    <property type="entry name" value="Znf_FYVE"/>
</dbReference>
<evidence type="ECO:0000256" key="4">
    <source>
        <dbReference type="ARBA" id="ARBA00022723"/>
    </source>
</evidence>
<dbReference type="Pfam" id="PF00621">
    <property type="entry name" value="RhoGEF"/>
    <property type="match status" value="1"/>
</dbReference>
<keyword evidence="15" id="KW-1185">Reference proteome</keyword>
<dbReference type="InterPro" id="IPR017455">
    <property type="entry name" value="Znf_FYVE-rel"/>
</dbReference>
<evidence type="ECO:0000256" key="2">
    <source>
        <dbReference type="ARBA" id="ARBA00022490"/>
    </source>
</evidence>
<reference evidence="14 15" key="1">
    <citation type="submission" date="2023-09" db="EMBL/GenBank/DDBJ databases">
        <title>Nesidiocoris tenuis whole genome shotgun sequence.</title>
        <authorList>
            <person name="Shibata T."/>
            <person name="Shimoda M."/>
            <person name="Kobayashi T."/>
            <person name="Uehara T."/>
        </authorList>
    </citation>
    <scope>NUCLEOTIDE SEQUENCE [LARGE SCALE GENOMIC DNA]</scope>
    <source>
        <strain evidence="14 15">Japan</strain>
    </source>
</reference>
<dbReference type="CDD" id="cd00160">
    <property type="entry name" value="RhoGEF"/>
    <property type="match status" value="1"/>
</dbReference>
<feature type="compositionally biased region" description="Polar residues" evidence="10">
    <location>
        <begin position="63"/>
        <end position="74"/>
    </location>
</feature>
<keyword evidence="5 8" id="KW-0863">Zinc-finger</keyword>
<feature type="domain" description="PH" evidence="11">
    <location>
        <begin position="415"/>
        <end position="506"/>
    </location>
</feature>
<feature type="domain" description="DH" evidence="12">
    <location>
        <begin position="201"/>
        <end position="387"/>
    </location>
</feature>
<dbReference type="PANTHER" id="PTHR12673:SF267">
    <property type="entry name" value="PROTEIN CBG10230"/>
    <property type="match status" value="1"/>
</dbReference>
<evidence type="ECO:0000313" key="15">
    <source>
        <dbReference type="Proteomes" id="UP001307889"/>
    </source>
</evidence>
<dbReference type="InterPro" id="IPR000219">
    <property type="entry name" value="DH_dom"/>
</dbReference>
<dbReference type="SMART" id="SM00064">
    <property type="entry name" value="FYVE"/>
    <property type="match status" value="1"/>
</dbReference>
<dbReference type="SUPFAM" id="SSF50729">
    <property type="entry name" value="PH domain-like"/>
    <property type="match status" value="2"/>
</dbReference>
<keyword evidence="7" id="KW-0206">Cytoskeleton</keyword>
<feature type="region of interest" description="Disordered" evidence="10">
    <location>
        <begin position="118"/>
        <end position="139"/>
    </location>
</feature>
<dbReference type="Gene3D" id="1.20.900.10">
    <property type="entry name" value="Dbl homology (DH) domain"/>
    <property type="match status" value="1"/>
</dbReference>
<dbReference type="PROSITE" id="PS50010">
    <property type="entry name" value="DH_2"/>
    <property type="match status" value="1"/>
</dbReference>
<proteinExistence type="predicted"/>
<dbReference type="PANTHER" id="PTHR12673">
    <property type="entry name" value="FACIOGENITAL DYSPLASIA PROTEIN"/>
    <property type="match status" value="1"/>
</dbReference>
<dbReference type="Pfam" id="PF00169">
    <property type="entry name" value="PH"/>
    <property type="match status" value="2"/>
</dbReference>
<keyword evidence="3" id="KW-0344">Guanine-nucleotide releasing factor</keyword>
<dbReference type="InterPro" id="IPR035899">
    <property type="entry name" value="DBL_dom_sf"/>
</dbReference>
<evidence type="ECO:0000256" key="9">
    <source>
        <dbReference type="SAM" id="Coils"/>
    </source>
</evidence>
<evidence type="ECO:0000259" key="12">
    <source>
        <dbReference type="PROSITE" id="PS50010"/>
    </source>
</evidence>
<protein>
    <submittedName>
        <fullName evidence="14">FYVE</fullName>
    </submittedName>
</protein>
<dbReference type="PROSITE" id="PS50003">
    <property type="entry name" value="PH_DOMAIN"/>
    <property type="match status" value="2"/>
</dbReference>
<gene>
    <name evidence="14" type="ORF">NTJ_03698</name>
</gene>
<evidence type="ECO:0000256" key="8">
    <source>
        <dbReference type="PROSITE-ProRule" id="PRU00091"/>
    </source>
</evidence>
<accession>A0ABN7AHN5</accession>
<feature type="region of interest" description="Disordered" evidence="10">
    <location>
        <begin position="1"/>
        <end position="74"/>
    </location>
</feature>
<comment type="subcellular location">
    <subcellularLocation>
        <location evidence="1">Cytoplasm</location>
        <location evidence="1">Cytoskeleton</location>
    </subcellularLocation>
</comment>
<sequence>MDKETPLRNIKHREKPPILPKPKVIPERPRFKIEKRPSQLRDDPLPVDSEPSFEIDSPVKANVPSQDNGSFECLTDNSFESDVLVLTNEPEFVASPNPTNDHVAPDSNVGLEGLERNEAQEEDGGSIEDDLPKLGCGSFGDNKSDSDGVSLTSFKSLDVSCPDPSYNPSFDSTFDSNNISGDQYNGFFSDSNSKNASKKEKSFLVAKEIATSEKIYVQSLKLIVDDFKEHLGSHTDAPLISSVEFEKIVSSLPQLLRLHEDLLNDLEERVNVSSTSPKIADVIIKKGPFLKLYFSYMLQFENQCAALDELCIKYPAFSLALQDFEKSDKCKQLTLKHYMLKPVQRLPQYRLLLERYLAQLNESEEEHVNAKSALNIVQDVLQHANSTIKSTDNLGKLLKLQSRLGNYEIIKPGRSFIKEGELQKLSRKEIQPRYLILFSDCLLYTFYLPTSLYLRMKYELPLAGMRVHRHEETEFDVITSTRSFTLRARNELECVEWIDSLSSAITEHNQRQRSFFTMQSMSNSATSDSLKLGKEAPVWIQDKRTTMCQVCTSEFTVTFRRHHCRCCGRVVCGICSNNKAPLQYLKFHAKRVCDECFELLFKDVEDLKSATFKRYRQELGIPDSNMETALFEFKSLFKKFDGSRKFKRIVPQRLKEVPASDSGSQMSGWLDTKGKRGWRRLWFVLKDQVLYSYKASHDVMAYRTLPVLGYTVDQPLDSVDDFDKSVLFRLTHSGQQPLIFSAPSEHTAKIWISALRNATILN</sequence>
<dbReference type="Gene3D" id="2.30.29.30">
    <property type="entry name" value="Pleckstrin-homology domain (PH domain)/Phosphotyrosine-binding domain (PTB)"/>
    <property type="match status" value="2"/>
</dbReference>
<dbReference type="InterPro" id="IPR011993">
    <property type="entry name" value="PH-like_dom_sf"/>
</dbReference>
<keyword evidence="9" id="KW-0175">Coiled coil</keyword>
<evidence type="ECO:0000256" key="10">
    <source>
        <dbReference type="SAM" id="MobiDB-lite"/>
    </source>
</evidence>
<feature type="compositionally biased region" description="Acidic residues" evidence="10">
    <location>
        <begin position="120"/>
        <end position="129"/>
    </location>
</feature>
<dbReference type="Gene3D" id="3.30.40.10">
    <property type="entry name" value="Zinc/RING finger domain, C3HC4 (zinc finger)"/>
    <property type="match status" value="1"/>
</dbReference>
<evidence type="ECO:0000259" key="13">
    <source>
        <dbReference type="PROSITE" id="PS50178"/>
    </source>
</evidence>
<dbReference type="InterPro" id="IPR051092">
    <property type="entry name" value="FYVE_RhoGEF_PH"/>
</dbReference>
<keyword evidence="4" id="KW-0479">Metal-binding</keyword>
<feature type="coiled-coil region" evidence="9">
    <location>
        <begin position="346"/>
        <end position="373"/>
    </location>
</feature>
<evidence type="ECO:0000259" key="11">
    <source>
        <dbReference type="PROSITE" id="PS50003"/>
    </source>
</evidence>
<dbReference type="SUPFAM" id="SSF48065">
    <property type="entry name" value="DBL homology domain (DH-domain)"/>
    <property type="match status" value="1"/>
</dbReference>
<dbReference type="Pfam" id="PF01363">
    <property type="entry name" value="FYVE"/>
    <property type="match status" value="1"/>
</dbReference>
<evidence type="ECO:0000313" key="14">
    <source>
        <dbReference type="EMBL" id="BES90889.1"/>
    </source>
</evidence>
<evidence type="ECO:0000256" key="3">
    <source>
        <dbReference type="ARBA" id="ARBA00022658"/>
    </source>
</evidence>
<evidence type="ECO:0000256" key="5">
    <source>
        <dbReference type="ARBA" id="ARBA00022771"/>
    </source>
</evidence>
<organism evidence="14 15">
    <name type="scientific">Nesidiocoris tenuis</name>
    <dbReference type="NCBI Taxonomy" id="355587"/>
    <lineage>
        <taxon>Eukaryota</taxon>
        <taxon>Metazoa</taxon>
        <taxon>Ecdysozoa</taxon>
        <taxon>Arthropoda</taxon>
        <taxon>Hexapoda</taxon>
        <taxon>Insecta</taxon>
        <taxon>Pterygota</taxon>
        <taxon>Neoptera</taxon>
        <taxon>Paraneoptera</taxon>
        <taxon>Hemiptera</taxon>
        <taxon>Heteroptera</taxon>
        <taxon>Panheteroptera</taxon>
        <taxon>Cimicomorpha</taxon>
        <taxon>Miridae</taxon>
        <taxon>Dicyphina</taxon>
        <taxon>Nesidiocoris</taxon>
    </lineage>
</organism>
<dbReference type="EMBL" id="AP028910">
    <property type="protein sequence ID" value="BES90889.1"/>
    <property type="molecule type" value="Genomic_DNA"/>
</dbReference>
<feature type="domain" description="PH" evidence="11">
    <location>
        <begin position="663"/>
        <end position="760"/>
    </location>
</feature>
<feature type="domain" description="FYVE-type" evidence="13">
    <location>
        <begin position="542"/>
        <end position="601"/>
    </location>
</feature>
<evidence type="ECO:0000256" key="1">
    <source>
        <dbReference type="ARBA" id="ARBA00004245"/>
    </source>
</evidence>
<dbReference type="SMART" id="SM00325">
    <property type="entry name" value="RhoGEF"/>
    <property type="match status" value="1"/>
</dbReference>